<protein>
    <submittedName>
        <fullName evidence="1">Uncharacterized protein</fullName>
    </submittedName>
</protein>
<gene>
    <name evidence="1" type="ORF">GALMADRAFT_137729</name>
</gene>
<keyword evidence="2" id="KW-1185">Reference proteome</keyword>
<dbReference type="Proteomes" id="UP000027222">
    <property type="component" value="Unassembled WGS sequence"/>
</dbReference>
<evidence type="ECO:0000313" key="1">
    <source>
        <dbReference type="EMBL" id="KDR78713.1"/>
    </source>
</evidence>
<dbReference type="EMBL" id="KL142374">
    <property type="protein sequence ID" value="KDR78713.1"/>
    <property type="molecule type" value="Genomic_DNA"/>
</dbReference>
<evidence type="ECO:0000313" key="2">
    <source>
        <dbReference type="Proteomes" id="UP000027222"/>
    </source>
</evidence>
<dbReference type="OrthoDB" id="3089951at2759"/>
<dbReference type="HOGENOM" id="CLU_1261604_0_0_1"/>
<accession>A0A067TIA5</accession>
<name>A0A067TIA5_GALM3</name>
<proteinExistence type="predicted"/>
<dbReference type="AlphaFoldDB" id="A0A067TIA5"/>
<sequence length="219" mass="24581">MDARAFTNLTVATLYPHGFHISSSQSLPTLLLGKAVHDTPTLNSQVSDRPGFLNPAKSLQNLVVHKSHAPESSCRRCYLIPTISCSPSWHLNEDQLLVYCAPEDFLPCLASAPTQTKEKDTTPALNPPAPNNKYKRLPFRALVTFISPSVARRSGLPGSFRFSRITASLSRFSGNLAASVVAKYRKEYPNDYEDEGPDEIFQWEEEMIRFEEKVRYFEG</sequence>
<organism evidence="1 2">
    <name type="scientific">Galerina marginata (strain CBS 339.88)</name>
    <dbReference type="NCBI Taxonomy" id="685588"/>
    <lineage>
        <taxon>Eukaryota</taxon>
        <taxon>Fungi</taxon>
        <taxon>Dikarya</taxon>
        <taxon>Basidiomycota</taxon>
        <taxon>Agaricomycotina</taxon>
        <taxon>Agaricomycetes</taxon>
        <taxon>Agaricomycetidae</taxon>
        <taxon>Agaricales</taxon>
        <taxon>Agaricineae</taxon>
        <taxon>Strophariaceae</taxon>
        <taxon>Galerina</taxon>
    </lineage>
</organism>
<reference evidence="2" key="1">
    <citation type="journal article" date="2014" name="Proc. Natl. Acad. Sci. U.S.A.">
        <title>Extensive sampling of basidiomycete genomes demonstrates inadequacy of the white-rot/brown-rot paradigm for wood decay fungi.</title>
        <authorList>
            <person name="Riley R."/>
            <person name="Salamov A.A."/>
            <person name="Brown D.W."/>
            <person name="Nagy L.G."/>
            <person name="Floudas D."/>
            <person name="Held B.W."/>
            <person name="Levasseur A."/>
            <person name="Lombard V."/>
            <person name="Morin E."/>
            <person name="Otillar R."/>
            <person name="Lindquist E.A."/>
            <person name="Sun H."/>
            <person name="LaButti K.M."/>
            <person name="Schmutz J."/>
            <person name="Jabbour D."/>
            <person name="Luo H."/>
            <person name="Baker S.E."/>
            <person name="Pisabarro A.G."/>
            <person name="Walton J.D."/>
            <person name="Blanchette R.A."/>
            <person name="Henrissat B."/>
            <person name="Martin F."/>
            <person name="Cullen D."/>
            <person name="Hibbett D.S."/>
            <person name="Grigoriev I.V."/>
        </authorList>
    </citation>
    <scope>NUCLEOTIDE SEQUENCE [LARGE SCALE GENOMIC DNA]</scope>
    <source>
        <strain evidence="2">CBS 339.88</strain>
    </source>
</reference>